<organism evidence="4 5">
    <name type="scientific">Fundicoccus ignavus</name>
    <dbReference type="NCBI Taxonomy" id="2664442"/>
    <lineage>
        <taxon>Bacteria</taxon>
        <taxon>Bacillati</taxon>
        <taxon>Bacillota</taxon>
        <taxon>Bacilli</taxon>
        <taxon>Lactobacillales</taxon>
        <taxon>Aerococcaceae</taxon>
        <taxon>Fundicoccus</taxon>
    </lineage>
</organism>
<evidence type="ECO:0000313" key="4">
    <source>
        <dbReference type="EMBL" id="MRJ48328.1"/>
    </source>
</evidence>
<feature type="domain" description="Lipoyl-binding" evidence="3">
    <location>
        <begin position="63"/>
        <end position="140"/>
    </location>
</feature>
<dbReference type="AlphaFoldDB" id="A0A844C1T2"/>
<dbReference type="SUPFAM" id="SSF51230">
    <property type="entry name" value="Single hybrid motif"/>
    <property type="match status" value="1"/>
</dbReference>
<dbReference type="Proteomes" id="UP000440066">
    <property type="component" value="Unassembled WGS sequence"/>
</dbReference>
<accession>A0A844C1T2</accession>
<dbReference type="EMBL" id="WJQT01000026">
    <property type="protein sequence ID" value="MRJ48328.1"/>
    <property type="molecule type" value="Genomic_DNA"/>
</dbReference>
<keyword evidence="1" id="KW-0092">Biotin</keyword>
<evidence type="ECO:0000256" key="2">
    <source>
        <dbReference type="SAM" id="MobiDB-lite"/>
    </source>
</evidence>
<evidence type="ECO:0000256" key="1">
    <source>
        <dbReference type="ARBA" id="ARBA00023267"/>
    </source>
</evidence>
<dbReference type="PANTHER" id="PTHR45266">
    <property type="entry name" value="OXALOACETATE DECARBOXYLASE ALPHA CHAIN"/>
    <property type="match status" value="1"/>
</dbReference>
<reference evidence="4 5" key="1">
    <citation type="submission" date="2019-11" db="EMBL/GenBank/DDBJ databases">
        <title>Characterisation of Fundicoccus ignavus gen. nov. sp. nov., a novel genus of the family Aerococcaceae from bulk tank milk.</title>
        <authorList>
            <person name="Siebert A."/>
            <person name="Huptas C."/>
            <person name="Wenning M."/>
            <person name="Scherer S."/>
            <person name="Doll E.V."/>
        </authorList>
    </citation>
    <scope>NUCLEOTIDE SEQUENCE [LARGE SCALE GENOMIC DNA]</scope>
    <source>
        <strain evidence="4 5">DSM 109652</strain>
    </source>
</reference>
<dbReference type="PROSITE" id="PS00188">
    <property type="entry name" value="BIOTIN"/>
    <property type="match status" value="1"/>
</dbReference>
<proteinExistence type="predicted"/>
<dbReference type="Gene3D" id="2.40.50.100">
    <property type="match status" value="1"/>
</dbReference>
<name>A0A844C1T2_9LACT</name>
<feature type="compositionally biased region" description="Polar residues" evidence="2">
    <location>
        <begin position="39"/>
        <end position="51"/>
    </location>
</feature>
<evidence type="ECO:0000313" key="5">
    <source>
        <dbReference type="Proteomes" id="UP000440066"/>
    </source>
</evidence>
<dbReference type="RefSeq" id="WP_153833377.1">
    <property type="nucleotide sequence ID" value="NZ_WJQT01000026.1"/>
</dbReference>
<dbReference type="InterPro" id="IPR050709">
    <property type="entry name" value="Biotin_Carboxyl_Carrier/Decarb"/>
</dbReference>
<dbReference type="PANTHER" id="PTHR45266:SF3">
    <property type="entry name" value="OXALOACETATE DECARBOXYLASE ALPHA CHAIN"/>
    <property type="match status" value="1"/>
</dbReference>
<comment type="caution">
    <text evidence="4">The sequence shown here is derived from an EMBL/GenBank/DDBJ whole genome shotgun (WGS) entry which is preliminary data.</text>
</comment>
<dbReference type="InterPro" id="IPR011053">
    <property type="entry name" value="Single_hybrid_motif"/>
</dbReference>
<protein>
    <submittedName>
        <fullName evidence="4">Acetyl-CoA carboxylase biotin carboxyl carrier protein subunit</fullName>
    </submittedName>
</protein>
<dbReference type="Pfam" id="PF00364">
    <property type="entry name" value="Biotin_lipoyl"/>
    <property type="match status" value="1"/>
</dbReference>
<dbReference type="InterPro" id="IPR001882">
    <property type="entry name" value="Biotin_BS"/>
</dbReference>
<dbReference type="PROSITE" id="PS50968">
    <property type="entry name" value="BIOTINYL_LIPOYL"/>
    <property type="match status" value="1"/>
</dbReference>
<feature type="region of interest" description="Disordered" evidence="2">
    <location>
        <begin position="39"/>
        <end position="59"/>
    </location>
</feature>
<gene>
    <name evidence="4" type="ORF">GF867_12295</name>
</gene>
<dbReference type="InterPro" id="IPR000089">
    <property type="entry name" value="Biotin_lipoyl"/>
</dbReference>
<evidence type="ECO:0000259" key="3">
    <source>
        <dbReference type="PROSITE" id="PS50968"/>
    </source>
</evidence>
<dbReference type="CDD" id="cd06850">
    <property type="entry name" value="biotinyl_domain"/>
    <property type="match status" value="1"/>
</dbReference>
<sequence>MKMDNIKELIQLMKDNHLKSLKVKDGDLEIELEAHSNYSNKVVESSSSPETNLEKSVPKDSKLIEIRSTQIGTFYTQPDEDSTDTFVKVGDKVTSGDQIGLIEIMKLFNVVRVDHSGVIEEILVTNGEPVEYDQVLMLLRTEEE</sequence>